<dbReference type="InterPro" id="IPR024603">
    <property type="entry name" value="COG_complex_COG2_C"/>
</dbReference>
<dbReference type="InterPro" id="IPR009316">
    <property type="entry name" value="COG2"/>
</dbReference>
<organism evidence="12 13">
    <name type="scientific">Thelephora terrestris</name>
    <dbReference type="NCBI Taxonomy" id="56493"/>
    <lineage>
        <taxon>Eukaryota</taxon>
        <taxon>Fungi</taxon>
        <taxon>Dikarya</taxon>
        <taxon>Basidiomycota</taxon>
        <taxon>Agaricomycotina</taxon>
        <taxon>Agaricomycetes</taxon>
        <taxon>Thelephorales</taxon>
        <taxon>Thelephoraceae</taxon>
        <taxon>Thelephora</taxon>
    </lineage>
</organism>
<keyword evidence="7" id="KW-0472">Membrane</keyword>
<dbReference type="GO" id="GO:0015031">
    <property type="term" value="P:protein transport"/>
    <property type="evidence" value="ECO:0007669"/>
    <property type="project" value="UniProtKB-KW"/>
</dbReference>
<feature type="region of interest" description="Disordered" evidence="9">
    <location>
        <begin position="19"/>
        <end position="44"/>
    </location>
</feature>
<evidence type="ECO:0000313" key="12">
    <source>
        <dbReference type="EMBL" id="KAF9790342.1"/>
    </source>
</evidence>
<dbReference type="PANTHER" id="PTHR12961:SF0">
    <property type="entry name" value="CONSERVED OLIGOMERIC GOLGI COMPLEX SUBUNIT 2"/>
    <property type="match status" value="1"/>
</dbReference>
<dbReference type="Proteomes" id="UP000736335">
    <property type="component" value="Unassembled WGS sequence"/>
</dbReference>
<dbReference type="Pfam" id="PF06148">
    <property type="entry name" value="COG2_N"/>
    <property type="match status" value="1"/>
</dbReference>
<dbReference type="EMBL" id="WIUZ02000002">
    <property type="protein sequence ID" value="KAF9790342.1"/>
    <property type="molecule type" value="Genomic_DNA"/>
</dbReference>
<dbReference type="GO" id="GO:0017119">
    <property type="term" value="C:Golgi transport complex"/>
    <property type="evidence" value="ECO:0007669"/>
    <property type="project" value="TreeGrafter"/>
</dbReference>
<comment type="caution">
    <text evidence="12">The sequence shown here is derived from an EMBL/GenBank/DDBJ whole genome shotgun (WGS) entry which is preliminary data.</text>
</comment>
<dbReference type="GO" id="GO:0007030">
    <property type="term" value="P:Golgi organization"/>
    <property type="evidence" value="ECO:0007669"/>
    <property type="project" value="InterPro"/>
</dbReference>
<reference evidence="12" key="1">
    <citation type="journal article" date="2020" name="Nat. Commun.">
        <title>Large-scale genome sequencing of mycorrhizal fungi provides insights into the early evolution of symbiotic traits.</title>
        <authorList>
            <person name="Miyauchi S."/>
            <person name="Kiss E."/>
            <person name="Kuo A."/>
            <person name="Drula E."/>
            <person name="Kohler A."/>
            <person name="Sanchez-Garcia M."/>
            <person name="Morin E."/>
            <person name="Andreopoulos B."/>
            <person name="Barry K.W."/>
            <person name="Bonito G."/>
            <person name="Buee M."/>
            <person name="Carver A."/>
            <person name="Chen C."/>
            <person name="Cichocki N."/>
            <person name="Clum A."/>
            <person name="Culley D."/>
            <person name="Crous P.W."/>
            <person name="Fauchery L."/>
            <person name="Girlanda M."/>
            <person name="Hayes R.D."/>
            <person name="Keri Z."/>
            <person name="LaButti K."/>
            <person name="Lipzen A."/>
            <person name="Lombard V."/>
            <person name="Magnuson J."/>
            <person name="Maillard F."/>
            <person name="Murat C."/>
            <person name="Nolan M."/>
            <person name="Ohm R.A."/>
            <person name="Pangilinan J."/>
            <person name="Pereira M.F."/>
            <person name="Perotto S."/>
            <person name="Peter M."/>
            <person name="Pfister S."/>
            <person name="Riley R."/>
            <person name="Sitrit Y."/>
            <person name="Stielow J.B."/>
            <person name="Szollosi G."/>
            <person name="Zifcakova L."/>
            <person name="Stursova M."/>
            <person name="Spatafora J.W."/>
            <person name="Tedersoo L."/>
            <person name="Vaario L.M."/>
            <person name="Yamada A."/>
            <person name="Yan M."/>
            <person name="Wang P."/>
            <person name="Xu J."/>
            <person name="Bruns T."/>
            <person name="Baldrian P."/>
            <person name="Vilgalys R."/>
            <person name="Dunand C."/>
            <person name="Henrissat B."/>
            <person name="Grigoriev I.V."/>
            <person name="Hibbett D."/>
            <person name="Nagy L.G."/>
            <person name="Martin F.M."/>
        </authorList>
    </citation>
    <scope>NUCLEOTIDE SEQUENCE</scope>
    <source>
        <strain evidence="12">UH-Tt-Lm1</strain>
    </source>
</reference>
<dbReference type="InterPro" id="IPR024602">
    <property type="entry name" value="COG_su2_N"/>
</dbReference>
<evidence type="ECO:0000313" key="13">
    <source>
        <dbReference type="Proteomes" id="UP000736335"/>
    </source>
</evidence>
<reference evidence="12" key="2">
    <citation type="submission" date="2020-11" db="EMBL/GenBank/DDBJ databases">
        <authorList>
            <consortium name="DOE Joint Genome Institute"/>
            <person name="Kuo A."/>
            <person name="Miyauchi S."/>
            <person name="Kiss E."/>
            <person name="Drula E."/>
            <person name="Kohler A."/>
            <person name="Sanchez-Garcia M."/>
            <person name="Andreopoulos B."/>
            <person name="Barry K.W."/>
            <person name="Bonito G."/>
            <person name="Buee M."/>
            <person name="Carver A."/>
            <person name="Chen C."/>
            <person name="Cichocki N."/>
            <person name="Clum A."/>
            <person name="Culley D."/>
            <person name="Crous P.W."/>
            <person name="Fauchery L."/>
            <person name="Girlanda M."/>
            <person name="Hayes R."/>
            <person name="Keri Z."/>
            <person name="Labutti K."/>
            <person name="Lipzen A."/>
            <person name="Lombard V."/>
            <person name="Magnuson J."/>
            <person name="Maillard F."/>
            <person name="Morin E."/>
            <person name="Murat C."/>
            <person name="Nolan M."/>
            <person name="Ohm R."/>
            <person name="Pangilinan J."/>
            <person name="Pereira M."/>
            <person name="Perotto S."/>
            <person name="Peter M."/>
            <person name="Riley R."/>
            <person name="Sitrit Y."/>
            <person name="Stielow B."/>
            <person name="Szollosi G."/>
            <person name="Zifcakova L."/>
            <person name="Stursova M."/>
            <person name="Spatafora J.W."/>
            <person name="Tedersoo L."/>
            <person name="Vaario L.-M."/>
            <person name="Yamada A."/>
            <person name="Yan M."/>
            <person name="Wang P."/>
            <person name="Xu J."/>
            <person name="Bruns T."/>
            <person name="Baldrian P."/>
            <person name="Vilgalys R."/>
            <person name="Henrissat B."/>
            <person name="Grigoriev I.V."/>
            <person name="Hibbett D."/>
            <person name="Nagy L.G."/>
            <person name="Martin F.M."/>
        </authorList>
    </citation>
    <scope>NUCLEOTIDE SEQUENCE</scope>
    <source>
        <strain evidence="12">UH-Tt-Lm1</strain>
    </source>
</reference>
<protein>
    <recommendedName>
        <fullName evidence="3">Conserved oligomeric Golgi complex subunit 2</fullName>
    </recommendedName>
    <alternativeName>
        <fullName evidence="8">Component of oligomeric Golgi complex 2</fullName>
    </alternativeName>
</protein>
<gene>
    <name evidence="12" type="ORF">BJ322DRAFT_379641</name>
</gene>
<dbReference type="GO" id="GO:0006891">
    <property type="term" value="P:intra-Golgi vesicle-mediated transport"/>
    <property type="evidence" value="ECO:0007669"/>
    <property type="project" value="TreeGrafter"/>
</dbReference>
<accession>A0A9P6LB43</accession>
<sequence>MLSPTNLDAGDPFQLQRLADELPDDDSDERPLDSQRALPSYKPLSHDDPYLSAETFDVELFLRSRTYTSLPDLRTELRDYLAALKEELVQLINDDYEAFISLSTDLRGEGTRLERLKWPLADLKSQTLVSRQELEQLKMDIKEKLKKRAALRDEKAFLHLLLKISESVSRLESLLLIKSPNTAASSGDHLDAAATGPTPDDDQHDEPVRGNRAKHLSRVASEYTQLLYHISKANPGKCAFTTEIQWRVDRIRSTLFSDLDKVFATALTSETDKTKSVADVHECLRTYDVLSLWREAEEIIRKNVVDSFVKKNIFSAALTVPHSPLIPQTPFSMGPRSPFPPHTASHLLRTPYTPFTAFVSKQDPFALKMLQVQLLDESLGPLAILYNKIIKFIERDLKKLADSAEAICIKSGSRKPRTLLVPGVSISQEREPQKGFEIMTNVVWAEIGQAIMDELGSIVFAAGKTDEFRNNHEITEAFVRALECLAPSVQSIETMRAHPVYTAFQKRWQIHTYFQLRWKEIVVKLEEALVPTKLDTIKENDPFATNQAAAVWTAISACWSSEVYMPVLSYRFWKLTLQLIARYRTWLEASLPQFEPPLKVSAAVAAEKSTTPQGLSRSSTPGPQAEAASAESIEADNQLLKQFSAAIVDISTLEARVSALWNEELCMMLPESAEGLENSDVPANAEAALRQALASITTMVAPIAGQIVTILSRRACDALLPVRSIPSQFRAMQNKKMPTERSYFVPLIMRPVSSYFGIKVSDACMGISLRDVYIKQFATEVFQVASQRYLNYLSVMKKTEESLRRLKKGKKAGFSLFGSSSTPADDGKDEERIRHQMALDVEAFGEDAIALGVNVEECQAYVQLGESVRVAWIEETQ</sequence>
<feature type="region of interest" description="Disordered" evidence="9">
    <location>
        <begin position="186"/>
        <end position="208"/>
    </location>
</feature>
<keyword evidence="13" id="KW-1185">Reference proteome</keyword>
<feature type="domain" description="Conserved oligomeric Golgi complex subunit 2 N-terminal" evidence="10">
    <location>
        <begin position="46"/>
        <end position="116"/>
    </location>
</feature>
<evidence type="ECO:0000259" key="10">
    <source>
        <dbReference type="Pfam" id="PF06148"/>
    </source>
</evidence>
<comment type="similarity">
    <text evidence="2">Belongs to the COG2 family.</text>
</comment>
<name>A0A9P6LB43_9AGAM</name>
<feature type="region of interest" description="Disordered" evidence="9">
    <location>
        <begin position="609"/>
        <end position="631"/>
    </location>
</feature>
<feature type="compositionally biased region" description="Polar residues" evidence="9">
    <location>
        <begin position="609"/>
        <end position="622"/>
    </location>
</feature>
<dbReference type="Pfam" id="PF12022">
    <property type="entry name" value="COG2_C"/>
    <property type="match status" value="1"/>
</dbReference>
<evidence type="ECO:0000256" key="8">
    <source>
        <dbReference type="ARBA" id="ARBA00031344"/>
    </source>
</evidence>
<dbReference type="OrthoDB" id="332281at2759"/>
<evidence type="ECO:0000256" key="7">
    <source>
        <dbReference type="ARBA" id="ARBA00023136"/>
    </source>
</evidence>
<evidence type="ECO:0000256" key="4">
    <source>
        <dbReference type="ARBA" id="ARBA00022448"/>
    </source>
</evidence>
<evidence type="ECO:0000256" key="6">
    <source>
        <dbReference type="ARBA" id="ARBA00023034"/>
    </source>
</evidence>
<keyword evidence="4" id="KW-0813">Transport</keyword>
<evidence type="ECO:0000256" key="2">
    <source>
        <dbReference type="ARBA" id="ARBA00007603"/>
    </source>
</evidence>
<dbReference type="PANTHER" id="PTHR12961">
    <property type="entry name" value="CONSERVED OLIGOMERIC GOLGI COMPLEX COMPONENT 2"/>
    <property type="match status" value="1"/>
</dbReference>
<evidence type="ECO:0000256" key="3">
    <source>
        <dbReference type="ARBA" id="ARBA00020977"/>
    </source>
</evidence>
<comment type="subcellular location">
    <subcellularLocation>
        <location evidence="1">Golgi apparatus membrane</location>
        <topology evidence="1">Peripheral membrane protein</topology>
    </subcellularLocation>
</comment>
<keyword evidence="6" id="KW-0333">Golgi apparatus</keyword>
<feature type="domain" description="COG complex component COG2 C-terminal" evidence="11">
    <location>
        <begin position="506"/>
        <end position="841"/>
    </location>
</feature>
<keyword evidence="5" id="KW-0653">Protein transport</keyword>
<evidence type="ECO:0000259" key="11">
    <source>
        <dbReference type="Pfam" id="PF12022"/>
    </source>
</evidence>
<proteinExistence type="inferred from homology"/>
<evidence type="ECO:0000256" key="5">
    <source>
        <dbReference type="ARBA" id="ARBA00022927"/>
    </source>
</evidence>
<dbReference type="GO" id="GO:0000139">
    <property type="term" value="C:Golgi membrane"/>
    <property type="evidence" value="ECO:0007669"/>
    <property type="project" value="UniProtKB-SubCell"/>
</dbReference>
<evidence type="ECO:0000256" key="1">
    <source>
        <dbReference type="ARBA" id="ARBA00004395"/>
    </source>
</evidence>
<evidence type="ECO:0000256" key="9">
    <source>
        <dbReference type="SAM" id="MobiDB-lite"/>
    </source>
</evidence>
<dbReference type="AlphaFoldDB" id="A0A9P6LB43"/>